<evidence type="ECO:0000313" key="3">
    <source>
        <dbReference type="EMBL" id="KAK4652916.1"/>
    </source>
</evidence>
<feature type="transmembrane region" description="Helical" evidence="2">
    <location>
        <begin position="1268"/>
        <end position="1291"/>
    </location>
</feature>
<dbReference type="PANTHER" id="PTHR37544">
    <property type="entry name" value="SPRAY-RELATED"/>
    <property type="match status" value="1"/>
</dbReference>
<dbReference type="GeneID" id="87910681"/>
<evidence type="ECO:0000256" key="2">
    <source>
        <dbReference type="SAM" id="Phobius"/>
    </source>
</evidence>
<comment type="caution">
    <text evidence="3">The sequence shown here is derived from an EMBL/GenBank/DDBJ whole genome shotgun (WGS) entry which is preliminary data.</text>
</comment>
<dbReference type="RefSeq" id="XP_062741891.1">
    <property type="nucleotide sequence ID" value="XM_062890774.1"/>
</dbReference>
<feature type="transmembrane region" description="Helical" evidence="2">
    <location>
        <begin position="911"/>
        <end position="933"/>
    </location>
</feature>
<keyword evidence="4" id="KW-1185">Reference proteome</keyword>
<sequence>MPVKRRGRGHLMTASPPTRSKTTDHHEPSATTCLDVPRHLSHVGSLDILLLPENLSDADEASVATCELEITEARSISSSDDETQHVKTANIFLEGTVTGNSLTHTPDIELQVNLTGSENDNGCESIEACSPVQVCEEDIELQDFTGPHSGTGSTDHLTAPPDLPAPAISPLDAQHQSPSASSPDGQSQPERSLPNYKPIALTWPFQVFLLAIVIGMFAFLEYQIHDLPPLRYKALQMGQQEIADSRDALLTTSTVVFSSLNTLSIEAKPLPRSPLVAPTPATLVRLEPTVDARDSPEPTPKLRIMVPRPHKTLYPSPQPPVTAFCGWGRPYWNMSEYQYYNLWDTVVLSQWYVALEELIPVFTTTDPSWCPCTVSAGYEGNWPWGWPDWPMWDTHDEGCKSVMNAICSFNYYKVHTWSPKGPSGYQFRTDLALVSSRKERGMYGIPLSHRALDPMTTPPSSHSAFWGYPLTDSDSNIMFPLEVRTARLEQQDVFGNKVGGDEIASFPVNYRWMANTLLSTEISHGVTPCSTDMMEVWWYQDPLGTCTGSPSSYATVWWTLPFGKPVTSDISETQSHTAIPVYSSLGIDTSNNIQTHSNEPKPSGAITEQEEPSKITLNVMTTTETVTPSPGPTSGRGPDAKPISRTENTENTENKSTQSASSETEIQGPVTISSTKGEVTSTGSVTPARFDSTPLAPHSETTASVSSGYSLSIPQLFFTASSLQGEQGHSSGTNLSPLVFVSNAASEPDNSLSKLPMTILTKYGDILHHDEVSATIVRASSVTFDSALETTPMVSAETSISQIPKQDSRTAFDLDIVSVSSAISAKDPTAHPLSHLLLIQEEHTTKKEINNTNEPITLNTTSQEASTLTSDASSTSTDTSQPPPIPPNPPIGPIPPEVRGNFFNLRSETDYLMASLIPVLLATLLGIPVQIAVSSLNSMLPFRALGHEAGTLPEDSLHLPSNSWLAPWIACRFLHRFKDPLPFLNVLLGLLSTILIPLSAETIRLEFTSINCKVFSRVCAFGLRKAGIPMRAVEGVLVAIAVLVIAIGVLLSRWKSRVATEPWSIASMAGLLSDAEVRGLVRSLPGCTEGGYLRDDQIASVLTGRRYRLGFLGDDDSEYGIVVYPAIEDDSPIQPTAKEPPTRTPVSSTPKKRFWHMKPTTKEFLARATTLLFVIGLLILILYYENTILDTPFERFMDSQSFGVRILFTSFGTIVSGCWDYFFSQVSHSCIHHRLSTAPQLARTSILLSPPSNIFTGLWQFARSRDVLFFNIAFAALLAKFTPILFSSIPFRNTVTWKMHEACTWLAVAVLSYMVIVLVVMVYLRWKQPRCYLPVKTDTMVGCMYYLAESEMLSDFEGMGVLGRKERDRLVSEMGRLYDLGAVKRAGEVVRGEGGRLVVDYFVANSGVERKGAS</sequence>
<keyword evidence="2" id="KW-0812">Transmembrane</keyword>
<feature type="compositionally biased region" description="Pro residues" evidence="1">
    <location>
        <begin position="881"/>
        <end position="893"/>
    </location>
</feature>
<feature type="compositionally biased region" description="Polar residues" evidence="1">
    <location>
        <begin position="655"/>
        <end position="685"/>
    </location>
</feature>
<dbReference type="Proteomes" id="UP001323405">
    <property type="component" value="Unassembled WGS sequence"/>
</dbReference>
<feature type="compositionally biased region" description="Low complexity" evidence="1">
    <location>
        <begin position="865"/>
        <end position="880"/>
    </location>
</feature>
<feature type="transmembrane region" description="Helical" evidence="2">
    <location>
        <begin position="1303"/>
        <end position="1326"/>
    </location>
</feature>
<feature type="region of interest" description="Disordered" evidence="1">
    <location>
        <begin position="1"/>
        <end position="30"/>
    </location>
</feature>
<feature type="transmembrane region" description="Helical" evidence="2">
    <location>
        <begin position="1204"/>
        <end position="1223"/>
    </location>
</feature>
<dbReference type="InterPro" id="IPR021840">
    <property type="entry name" value="DUF3433"/>
</dbReference>
<feature type="compositionally biased region" description="Polar residues" evidence="1">
    <location>
        <begin position="850"/>
        <end position="864"/>
    </location>
</feature>
<accession>A0ABR0GBB1</accession>
<feature type="compositionally biased region" description="Low complexity" evidence="1">
    <location>
        <begin position="621"/>
        <end position="637"/>
    </location>
</feature>
<feature type="compositionally biased region" description="Polar residues" evidence="1">
    <location>
        <begin position="174"/>
        <end position="190"/>
    </location>
</feature>
<feature type="transmembrane region" description="Helical" evidence="2">
    <location>
        <begin position="1164"/>
        <end position="1184"/>
    </location>
</feature>
<feature type="region of interest" description="Disordered" evidence="1">
    <location>
        <begin position="1132"/>
        <end position="1151"/>
    </location>
</feature>
<dbReference type="Pfam" id="PF11915">
    <property type="entry name" value="DUF3433"/>
    <property type="match status" value="2"/>
</dbReference>
<feature type="region of interest" description="Disordered" evidence="1">
    <location>
        <begin position="850"/>
        <end position="893"/>
    </location>
</feature>
<gene>
    <name evidence="3" type="ORF">QC762_503560</name>
</gene>
<dbReference type="PANTHER" id="PTHR37544:SF3">
    <property type="entry name" value="SPRAY"/>
    <property type="match status" value="1"/>
</dbReference>
<feature type="compositionally biased region" description="Basic and acidic residues" evidence="1">
    <location>
        <begin position="638"/>
        <end position="648"/>
    </location>
</feature>
<feature type="transmembrane region" description="Helical" evidence="2">
    <location>
        <begin position="981"/>
        <end position="1000"/>
    </location>
</feature>
<feature type="transmembrane region" description="Helical" evidence="2">
    <location>
        <begin position="1032"/>
        <end position="1051"/>
    </location>
</feature>
<name>A0ABR0GBB1_9PEZI</name>
<reference evidence="3 4" key="1">
    <citation type="journal article" date="2023" name="bioRxiv">
        <title>High-quality genome assemblies of four members of thePodospora anserinaspecies complex.</title>
        <authorList>
            <person name="Ament-Velasquez S.L."/>
            <person name="Vogan A.A."/>
            <person name="Wallerman O."/>
            <person name="Hartmann F."/>
            <person name="Gautier V."/>
            <person name="Silar P."/>
            <person name="Giraud T."/>
            <person name="Johannesson H."/>
        </authorList>
    </citation>
    <scope>NUCLEOTIDE SEQUENCE [LARGE SCALE GENOMIC DNA]</scope>
    <source>
        <strain evidence="3 4">CBS 415.72m</strain>
    </source>
</reference>
<dbReference type="EMBL" id="JAFFHA010000007">
    <property type="protein sequence ID" value="KAK4652916.1"/>
    <property type="molecule type" value="Genomic_DNA"/>
</dbReference>
<protein>
    <submittedName>
        <fullName evidence="3">Uncharacterized protein</fullName>
    </submittedName>
</protein>
<feature type="region of interest" description="Disordered" evidence="1">
    <location>
        <begin position="143"/>
        <end position="193"/>
    </location>
</feature>
<organism evidence="3 4">
    <name type="scientific">Podospora pseudocomata</name>
    <dbReference type="NCBI Taxonomy" id="2093779"/>
    <lineage>
        <taxon>Eukaryota</taxon>
        <taxon>Fungi</taxon>
        <taxon>Dikarya</taxon>
        <taxon>Ascomycota</taxon>
        <taxon>Pezizomycotina</taxon>
        <taxon>Sordariomycetes</taxon>
        <taxon>Sordariomycetidae</taxon>
        <taxon>Sordariales</taxon>
        <taxon>Podosporaceae</taxon>
        <taxon>Podospora</taxon>
    </lineage>
</organism>
<evidence type="ECO:0000256" key="1">
    <source>
        <dbReference type="SAM" id="MobiDB-lite"/>
    </source>
</evidence>
<feature type="region of interest" description="Disordered" evidence="1">
    <location>
        <begin position="590"/>
        <end position="705"/>
    </location>
</feature>
<proteinExistence type="predicted"/>
<keyword evidence="2" id="KW-0472">Membrane</keyword>
<feature type="transmembrane region" description="Helical" evidence="2">
    <location>
        <begin position="200"/>
        <end position="220"/>
    </location>
</feature>
<keyword evidence="2" id="KW-1133">Transmembrane helix</keyword>
<evidence type="ECO:0000313" key="4">
    <source>
        <dbReference type="Proteomes" id="UP001323405"/>
    </source>
</evidence>